<dbReference type="InterPro" id="IPR010321">
    <property type="entry name" value="DUF922"/>
</dbReference>
<keyword evidence="2" id="KW-1185">Reference proteome</keyword>
<accession>A0A9X1QX13</accession>
<sequence>MNLFLAYIFLFLSMPQHSTEKLFWKENEKLSWEDFRGKPIPSANFVASTNTGISFEYSYTIKNNDVQVKYSVASFFTPQGSWYIPDRVNLHILKHEQAHFDISELHARILRKNLAGRKFSKKIKSEIESIYKQVEQKRRAMQTKFDAETDHSRNDKKEAFWQKHIDEQLQRYESWK</sequence>
<evidence type="ECO:0000313" key="2">
    <source>
        <dbReference type="Proteomes" id="UP001139461"/>
    </source>
</evidence>
<dbReference type="RefSeq" id="WP_237604072.1">
    <property type="nucleotide sequence ID" value="NZ_JAIRBA010000039.1"/>
</dbReference>
<proteinExistence type="predicted"/>
<evidence type="ECO:0000313" key="1">
    <source>
        <dbReference type="EMBL" id="MCG2420295.1"/>
    </source>
</evidence>
<dbReference type="AlphaFoldDB" id="A0A9X1QX13"/>
<dbReference type="Pfam" id="PF06037">
    <property type="entry name" value="DUF922"/>
    <property type="match status" value="1"/>
</dbReference>
<protein>
    <submittedName>
        <fullName evidence="1">DUF922 domain-containing protein</fullName>
    </submittedName>
</protein>
<gene>
    <name evidence="1" type="ORF">K8089_14805</name>
</gene>
<comment type="caution">
    <text evidence="1">The sequence shown here is derived from an EMBL/GenBank/DDBJ whole genome shotgun (WGS) entry which is preliminary data.</text>
</comment>
<dbReference type="EMBL" id="JAIRBA010000039">
    <property type="protein sequence ID" value="MCG2420295.1"/>
    <property type="molecule type" value="Genomic_DNA"/>
</dbReference>
<name>A0A9X1QX13_9FLAO</name>
<organism evidence="1 2">
    <name type="scientific">Aequorivita vitellina</name>
    <dbReference type="NCBI Taxonomy" id="2874475"/>
    <lineage>
        <taxon>Bacteria</taxon>
        <taxon>Pseudomonadati</taxon>
        <taxon>Bacteroidota</taxon>
        <taxon>Flavobacteriia</taxon>
        <taxon>Flavobacteriales</taxon>
        <taxon>Flavobacteriaceae</taxon>
        <taxon>Aequorivita</taxon>
    </lineage>
</organism>
<reference evidence="1" key="1">
    <citation type="submission" date="2021-09" db="EMBL/GenBank/DDBJ databases">
        <title>Genome of Aequorivita sp. strain F47161.</title>
        <authorList>
            <person name="Wang Y."/>
        </authorList>
    </citation>
    <scope>NUCLEOTIDE SEQUENCE</scope>
    <source>
        <strain evidence="1">F47161</strain>
    </source>
</reference>
<dbReference type="Proteomes" id="UP001139461">
    <property type="component" value="Unassembled WGS sequence"/>
</dbReference>